<comment type="caution">
    <text evidence="1">The sequence shown here is derived from an EMBL/GenBank/DDBJ whole genome shotgun (WGS) entry which is preliminary data.</text>
</comment>
<evidence type="ECO:0000313" key="1">
    <source>
        <dbReference type="EMBL" id="CAG8840211.1"/>
    </source>
</evidence>
<sequence>RVAKLEQNFDHQLEDGDNSSKNIVNVPNPVIDQCININSKSLKYKEMNNFLDEKNKAKDLSPVNYNISSDILYNTETINDQDSCKQKKGEALIQEISLEKNYINKNLSSDQK</sequence>
<feature type="non-terminal residue" evidence="1">
    <location>
        <position position="1"/>
    </location>
</feature>
<accession>A0ACA9SLH5</accession>
<dbReference type="EMBL" id="CAJVQC010126100">
    <property type="protein sequence ID" value="CAG8840211.1"/>
    <property type="molecule type" value="Genomic_DNA"/>
</dbReference>
<keyword evidence="2" id="KW-1185">Reference proteome</keyword>
<evidence type="ECO:0000313" key="2">
    <source>
        <dbReference type="Proteomes" id="UP000789920"/>
    </source>
</evidence>
<reference evidence="1" key="1">
    <citation type="submission" date="2021-06" db="EMBL/GenBank/DDBJ databases">
        <authorList>
            <person name="Kallberg Y."/>
            <person name="Tangrot J."/>
            <person name="Rosling A."/>
        </authorList>
    </citation>
    <scope>NUCLEOTIDE SEQUENCE</scope>
    <source>
        <strain evidence="1">MA461A</strain>
    </source>
</reference>
<dbReference type="Proteomes" id="UP000789920">
    <property type="component" value="Unassembled WGS sequence"/>
</dbReference>
<name>A0ACA9SLH5_9GLOM</name>
<feature type="non-terminal residue" evidence="1">
    <location>
        <position position="112"/>
    </location>
</feature>
<proteinExistence type="predicted"/>
<organism evidence="1 2">
    <name type="scientific">Racocetra persica</name>
    <dbReference type="NCBI Taxonomy" id="160502"/>
    <lineage>
        <taxon>Eukaryota</taxon>
        <taxon>Fungi</taxon>
        <taxon>Fungi incertae sedis</taxon>
        <taxon>Mucoromycota</taxon>
        <taxon>Glomeromycotina</taxon>
        <taxon>Glomeromycetes</taxon>
        <taxon>Diversisporales</taxon>
        <taxon>Gigasporaceae</taxon>
        <taxon>Racocetra</taxon>
    </lineage>
</organism>
<gene>
    <name evidence="1" type="ORF">RPERSI_LOCUS31347</name>
</gene>
<protein>
    <submittedName>
        <fullName evidence="1">12637_t:CDS:1</fullName>
    </submittedName>
</protein>